<feature type="compositionally biased region" description="Basic and acidic residues" evidence="1">
    <location>
        <begin position="53"/>
        <end position="65"/>
    </location>
</feature>
<comment type="caution">
    <text evidence="2">The sequence shown here is derived from an EMBL/GenBank/DDBJ whole genome shotgun (WGS) entry which is preliminary data.</text>
</comment>
<evidence type="ECO:0000313" key="2">
    <source>
        <dbReference type="EMBL" id="KAJ7339367.1"/>
    </source>
</evidence>
<proteinExistence type="predicted"/>
<reference evidence="2" key="1">
    <citation type="submission" date="2023-01" db="EMBL/GenBank/DDBJ databases">
        <title>Genome assembly of the deep-sea coral Lophelia pertusa.</title>
        <authorList>
            <person name="Herrera S."/>
            <person name="Cordes E."/>
        </authorList>
    </citation>
    <scope>NUCLEOTIDE SEQUENCE</scope>
    <source>
        <strain evidence="2">USNM1676648</strain>
        <tissue evidence="2">Polyp</tissue>
    </source>
</reference>
<feature type="compositionally biased region" description="Polar residues" evidence="1">
    <location>
        <begin position="80"/>
        <end position="95"/>
    </location>
</feature>
<protein>
    <submittedName>
        <fullName evidence="2">Uncharacterized protein</fullName>
    </submittedName>
</protein>
<dbReference type="Proteomes" id="UP001163046">
    <property type="component" value="Unassembled WGS sequence"/>
</dbReference>
<feature type="region of interest" description="Disordered" evidence="1">
    <location>
        <begin position="42"/>
        <end position="378"/>
    </location>
</feature>
<dbReference type="PANTHER" id="PTHR22605:SF16">
    <property type="entry name" value="E3 UBIQUITIN-PROTEIN LIGASE RNF213"/>
    <property type="match status" value="1"/>
</dbReference>
<dbReference type="PANTHER" id="PTHR22605">
    <property type="entry name" value="RZ-TYPE DOMAIN-CONTAINING PROTEIN"/>
    <property type="match status" value="1"/>
</dbReference>
<feature type="compositionally biased region" description="Basic and acidic residues" evidence="1">
    <location>
        <begin position="106"/>
        <end position="124"/>
    </location>
</feature>
<organism evidence="2 3">
    <name type="scientific">Desmophyllum pertusum</name>
    <dbReference type="NCBI Taxonomy" id="174260"/>
    <lineage>
        <taxon>Eukaryota</taxon>
        <taxon>Metazoa</taxon>
        <taxon>Cnidaria</taxon>
        <taxon>Anthozoa</taxon>
        <taxon>Hexacorallia</taxon>
        <taxon>Scleractinia</taxon>
        <taxon>Caryophylliina</taxon>
        <taxon>Caryophylliidae</taxon>
        <taxon>Desmophyllum</taxon>
    </lineage>
</organism>
<feature type="compositionally biased region" description="Low complexity" evidence="1">
    <location>
        <begin position="360"/>
        <end position="378"/>
    </location>
</feature>
<evidence type="ECO:0000256" key="1">
    <source>
        <dbReference type="SAM" id="MobiDB-lite"/>
    </source>
</evidence>
<name>A0A9X0CFS5_9CNID</name>
<sequence>MRCPNCGNTDLIAKFKWCPECGCPLPSAQNIPSKIEHGIVPTTVQQSHSSTRHSSDLDVDNRHNQENQQQDVDTTEREQPQSSTGQHPGPTQQPNKDYVGSVPVQPDEKPTEERAGLSENDQRPEYTPPTVSDQGHEDAVGSKGAGVINTTREATGNQTDLSDVVPSATTSTASPLEEQAERTSGSMDPHRGNVAPGGDTTVTASSTSDTTKDEAVRGPAVLEGSEILKSSETRDAAATKITGNTASLGSGSKTEGSQTYAQVTGKGSSGPVTRLQAAKNGGNRNQSNATSSSVPGRKTETVSQHPLGKPGKVDGVRETNEEEGGTWYRKSDNEQQETKGSQKSKKNQKKEEKGKSNAEQQPGQQPSTTQPFPPSLQQVNPEAGVTVMFHVLLASNFKMTDESLFIRAYGAELGDFEHNCVDMNAVEVVKSKDKDRLVLFRGQFTISLDRARKGTFYKYVVVKKGKVHWEDLLEFPPGQYYGIVNRYLKIPDKHIEPGATLNQFDGVAYVYGEQSMLEKFKSYLSKDKTLENQAVMKLENVVNCLSNVQIEESGYHRQRQPINFDVRKALSDLLKPKMEENIAILTECQVGSSDHVSAVVSSLAIILLVKKHKIELKREEVKSLLCCLSLEADRNEKRCSTYEALLAEFSTGLRGIAVDAIESLCNQLMKHAWTSNPNGFWQYHCCISYEETRNLLRNLISEDHLKTWPGGEPRSSV</sequence>
<dbReference type="OrthoDB" id="10651410at2759"/>
<feature type="compositionally biased region" description="Low complexity" evidence="1">
    <location>
        <begin position="199"/>
        <end position="209"/>
    </location>
</feature>
<feature type="compositionally biased region" description="Polar residues" evidence="1">
    <location>
        <begin position="148"/>
        <end position="174"/>
    </location>
</feature>
<gene>
    <name evidence="2" type="ORF">OS493_005761</name>
</gene>
<dbReference type="InterPro" id="IPR031248">
    <property type="entry name" value="RNF213"/>
</dbReference>
<dbReference type="GO" id="GO:0016887">
    <property type="term" value="F:ATP hydrolysis activity"/>
    <property type="evidence" value="ECO:0007669"/>
    <property type="project" value="InterPro"/>
</dbReference>
<dbReference type="GO" id="GO:0004842">
    <property type="term" value="F:ubiquitin-protein transferase activity"/>
    <property type="evidence" value="ECO:0007669"/>
    <property type="project" value="InterPro"/>
</dbReference>
<keyword evidence="3" id="KW-1185">Reference proteome</keyword>
<dbReference type="AlphaFoldDB" id="A0A9X0CFS5"/>
<feature type="compositionally biased region" description="Polar residues" evidence="1">
    <location>
        <begin position="241"/>
        <end position="266"/>
    </location>
</feature>
<evidence type="ECO:0000313" key="3">
    <source>
        <dbReference type="Proteomes" id="UP001163046"/>
    </source>
</evidence>
<feature type="compositionally biased region" description="Polar residues" evidence="1">
    <location>
        <begin position="282"/>
        <end position="294"/>
    </location>
</feature>
<dbReference type="EMBL" id="MU827779">
    <property type="protein sequence ID" value="KAJ7339367.1"/>
    <property type="molecule type" value="Genomic_DNA"/>
</dbReference>
<accession>A0A9X0CFS5</accession>